<evidence type="ECO:0000313" key="1">
    <source>
        <dbReference type="EMBL" id="PAU75294.1"/>
    </source>
</evidence>
<dbReference type="AlphaFoldDB" id="A0A2A2ES35"/>
<keyword evidence="2" id="KW-1185">Reference proteome</keyword>
<reference evidence="1 2" key="1">
    <citation type="submission" date="2017-08" db="EMBL/GenBank/DDBJ databases">
        <title>Halomonas alkalisoli sp. nov., isolated from saline alkaline soil.</title>
        <authorList>
            <person name="Wang D."/>
            <person name="Zhang G."/>
        </authorList>
    </citation>
    <scope>NUCLEOTIDE SEQUENCE [LARGE SCALE GENOMIC DNA]</scope>
    <source>
        <strain evidence="1 2">WRN001</strain>
    </source>
</reference>
<sequence length="248" mass="27470">MRGLMTGGGVAGSPCEIPMSLMVVVQNTLAHAWRLLLEQVDNGQFAICGEEEDTITERLYMILDDLYTNEPDTIQGFSLFQLPVREGNLANRAGDKRDNQPDLAFRPLRGLLDTRSSAMAAIFVECKPIDSKHPVGSTYCKAGISRFVREDYAWAVDRAIMLGYVRNICPLPEGLAYVLNHDAGRKAYHVEEGLRHLGKTPAGDDVYGSVHRRGASTSPCPDESSPITLHHLWLRPVAPCEPTRCHVR</sequence>
<dbReference type="EMBL" id="NSKB01000007">
    <property type="protein sequence ID" value="PAU75294.1"/>
    <property type="molecule type" value="Genomic_DNA"/>
</dbReference>
<comment type="caution">
    <text evidence="1">The sequence shown here is derived from an EMBL/GenBank/DDBJ whole genome shotgun (WGS) entry which is preliminary data.</text>
</comment>
<protein>
    <submittedName>
        <fullName evidence="1">Uncharacterized protein</fullName>
    </submittedName>
</protein>
<dbReference type="Proteomes" id="UP000217771">
    <property type="component" value="Unassembled WGS sequence"/>
</dbReference>
<evidence type="ECO:0000313" key="2">
    <source>
        <dbReference type="Proteomes" id="UP000217771"/>
    </source>
</evidence>
<gene>
    <name evidence="1" type="ORF">CK498_19330</name>
</gene>
<proteinExistence type="predicted"/>
<name>A0A2A2ES35_9GAMM</name>
<organism evidence="1 2">
    <name type="scientific">Halomonas salipaludis</name>
    <dbReference type="NCBI Taxonomy" id="2032625"/>
    <lineage>
        <taxon>Bacteria</taxon>
        <taxon>Pseudomonadati</taxon>
        <taxon>Pseudomonadota</taxon>
        <taxon>Gammaproteobacteria</taxon>
        <taxon>Oceanospirillales</taxon>
        <taxon>Halomonadaceae</taxon>
        <taxon>Halomonas</taxon>
    </lineage>
</organism>
<accession>A0A2A2ES35</accession>